<keyword evidence="7 8" id="KW-0807">Transducer</keyword>
<evidence type="ECO:0000256" key="6">
    <source>
        <dbReference type="ARBA" id="ARBA00023170"/>
    </source>
</evidence>
<comment type="caution">
    <text evidence="11">The sequence shown here is derived from an EMBL/GenBank/DDBJ whole genome shotgun (WGS) entry which is preliminary data.</text>
</comment>
<dbReference type="GO" id="GO:0004930">
    <property type="term" value="F:G protein-coupled receptor activity"/>
    <property type="evidence" value="ECO:0007669"/>
    <property type="project" value="UniProtKB-KW"/>
</dbReference>
<evidence type="ECO:0000256" key="7">
    <source>
        <dbReference type="ARBA" id="ARBA00023224"/>
    </source>
</evidence>
<feature type="transmembrane region" description="Helical" evidence="9">
    <location>
        <begin position="223"/>
        <end position="244"/>
    </location>
</feature>
<dbReference type="AlphaFoldDB" id="A0A1D1V6X8"/>
<keyword evidence="6 8" id="KW-0675">Receptor</keyword>
<dbReference type="EMBL" id="BDGG01000003">
    <property type="protein sequence ID" value="GAU96660.1"/>
    <property type="molecule type" value="Genomic_DNA"/>
</dbReference>
<feature type="transmembrane region" description="Helical" evidence="9">
    <location>
        <begin position="321"/>
        <end position="339"/>
    </location>
</feature>
<evidence type="ECO:0000313" key="11">
    <source>
        <dbReference type="EMBL" id="GAU96660.1"/>
    </source>
</evidence>
<feature type="transmembrane region" description="Helical" evidence="9">
    <location>
        <begin position="71"/>
        <end position="99"/>
    </location>
</feature>
<dbReference type="InterPro" id="IPR000276">
    <property type="entry name" value="GPCR_Rhodpsn"/>
</dbReference>
<dbReference type="InterPro" id="IPR017452">
    <property type="entry name" value="GPCR_Rhodpsn_7TM"/>
</dbReference>
<feature type="transmembrane region" description="Helical" evidence="9">
    <location>
        <begin position="125"/>
        <end position="147"/>
    </location>
</feature>
<feature type="transmembrane region" description="Helical" evidence="9">
    <location>
        <begin position="39"/>
        <end position="59"/>
    </location>
</feature>
<evidence type="ECO:0000256" key="3">
    <source>
        <dbReference type="ARBA" id="ARBA00022989"/>
    </source>
</evidence>
<dbReference type="Gene3D" id="1.20.1070.10">
    <property type="entry name" value="Rhodopsin 7-helix transmembrane proteins"/>
    <property type="match status" value="1"/>
</dbReference>
<keyword evidence="2 8" id="KW-0812">Transmembrane</keyword>
<sequence length="422" mass="48060">MAANSSGEDVDSLFPYVGDDDMDIVAADHRSTTTTVVTVIFYVCVHAVCLVGNSLVLVVQCRDKRRRSITGFFLCNLAVADLAVGIFCMAQHLILVLLVEDWVFGVGPLGLILCKLYGFTRSLSYLATISILMLVAVERFLAIVHPFSTRIILLSPTTLKWTACGAWLLSGIMSAPALLSFEVFHHEFNMTNPVTKELEEHGQTICHRDYRAHRDIDWGAYEVVAFVLWYFIPCVVLIVLYSIIGRKLWRSSLDFKIANSSRHVCRSQQRSTSISASMNSWSSRLSQSFLLRPLFHRRSQKSSLSSEQSDQSHIVQNRRKVIKMLVVIVVLFMVCWFPVQMRKLLTYNYWNKPFGVEDEHMLYMLRHYLVPIGDWMINLHSACNPMVYMLLSDSFRAGVKDLFCRSRKPALQPSLHLPAIPL</sequence>
<organism evidence="11 12">
    <name type="scientific">Ramazzottius varieornatus</name>
    <name type="common">Water bear</name>
    <name type="synonym">Tardigrade</name>
    <dbReference type="NCBI Taxonomy" id="947166"/>
    <lineage>
        <taxon>Eukaryota</taxon>
        <taxon>Metazoa</taxon>
        <taxon>Ecdysozoa</taxon>
        <taxon>Tardigrada</taxon>
        <taxon>Eutardigrada</taxon>
        <taxon>Parachela</taxon>
        <taxon>Hypsibioidea</taxon>
        <taxon>Ramazzottiidae</taxon>
        <taxon>Ramazzottius</taxon>
    </lineage>
</organism>
<evidence type="ECO:0000259" key="10">
    <source>
        <dbReference type="PROSITE" id="PS50262"/>
    </source>
</evidence>
<dbReference type="SUPFAM" id="SSF81321">
    <property type="entry name" value="Family A G protein-coupled receptor-like"/>
    <property type="match status" value="1"/>
</dbReference>
<dbReference type="Pfam" id="PF00001">
    <property type="entry name" value="7tm_1"/>
    <property type="match status" value="1"/>
</dbReference>
<evidence type="ECO:0000256" key="2">
    <source>
        <dbReference type="ARBA" id="ARBA00022692"/>
    </source>
</evidence>
<dbReference type="PROSITE" id="PS00237">
    <property type="entry name" value="G_PROTEIN_RECEP_F1_1"/>
    <property type="match status" value="1"/>
</dbReference>
<dbReference type="PRINTS" id="PR00237">
    <property type="entry name" value="GPCRRHODOPSN"/>
</dbReference>
<evidence type="ECO:0000256" key="1">
    <source>
        <dbReference type="ARBA" id="ARBA00004141"/>
    </source>
</evidence>
<evidence type="ECO:0000256" key="5">
    <source>
        <dbReference type="ARBA" id="ARBA00023136"/>
    </source>
</evidence>
<keyword evidence="4 8" id="KW-0297">G-protein coupled receptor</keyword>
<keyword evidence="12" id="KW-1185">Reference proteome</keyword>
<gene>
    <name evidence="11" type="primary">RvY_08077</name>
    <name evidence="11" type="synonym">RvY_08077.1</name>
    <name evidence="11" type="ORF">RvY_08077-1</name>
</gene>
<dbReference type="PANTHER" id="PTHR24243">
    <property type="entry name" value="G-PROTEIN COUPLED RECEPTOR"/>
    <property type="match status" value="1"/>
</dbReference>
<dbReference type="OrthoDB" id="5964776at2759"/>
<protein>
    <recommendedName>
        <fullName evidence="10">G-protein coupled receptors family 1 profile domain-containing protein</fullName>
    </recommendedName>
</protein>
<proteinExistence type="inferred from homology"/>
<dbReference type="Proteomes" id="UP000186922">
    <property type="component" value="Unassembled WGS sequence"/>
</dbReference>
<comment type="subcellular location">
    <subcellularLocation>
        <location evidence="1">Membrane</location>
        <topology evidence="1">Multi-pass membrane protein</topology>
    </subcellularLocation>
</comment>
<feature type="transmembrane region" description="Helical" evidence="9">
    <location>
        <begin position="159"/>
        <end position="181"/>
    </location>
</feature>
<dbReference type="PANTHER" id="PTHR24243:SF224">
    <property type="entry name" value="G-PROTEIN COUPLED RECEPTOR 19-RELATED"/>
    <property type="match status" value="1"/>
</dbReference>
<evidence type="ECO:0000313" key="12">
    <source>
        <dbReference type="Proteomes" id="UP000186922"/>
    </source>
</evidence>
<name>A0A1D1V6X8_RAMVA</name>
<reference evidence="11 12" key="1">
    <citation type="journal article" date="2016" name="Nat. Commun.">
        <title>Extremotolerant tardigrade genome and improved radiotolerance of human cultured cells by tardigrade-unique protein.</title>
        <authorList>
            <person name="Hashimoto T."/>
            <person name="Horikawa D.D."/>
            <person name="Saito Y."/>
            <person name="Kuwahara H."/>
            <person name="Kozuka-Hata H."/>
            <person name="Shin-I T."/>
            <person name="Minakuchi Y."/>
            <person name="Ohishi K."/>
            <person name="Motoyama A."/>
            <person name="Aizu T."/>
            <person name="Enomoto A."/>
            <person name="Kondo K."/>
            <person name="Tanaka S."/>
            <person name="Hara Y."/>
            <person name="Koshikawa S."/>
            <person name="Sagara H."/>
            <person name="Miura T."/>
            <person name="Yokobori S."/>
            <person name="Miyagawa K."/>
            <person name="Suzuki Y."/>
            <person name="Kubo T."/>
            <person name="Oyama M."/>
            <person name="Kohara Y."/>
            <person name="Fujiyama A."/>
            <person name="Arakawa K."/>
            <person name="Katayama T."/>
            <person name="Toyoda A."/>
            <person name="Kunieda T."/>
        </authorList>
    </citation>
    <scope>NUCLEOTIDE SEQUENCE [LARGE SCALE GENOMIC DNA]</scope>
    <source>
        <strain evidence="11 12">YOKOZUNA-1</strain>
    </source>
</reference>
<accession>A0A1D1V6X8</accession>
<evidence type="ECO:0000256" key="9">
    <source>
        <dbReference type="SAM" id="Phobius"/>
    </source>
</evidence>
<evidence type="ECO:0000256" key="8">
    <source>
        <dbReference type="RuleBase" id="RU000688"/>
    </source>
</evidence>
<comment type="similarity">
    <text evidence="8">Belongs to the G-protein coupled receptor 1 family.</text>
</comment>
<keyword evidence="5 9" id="KW-0472">Membrane</keyword>
<feature type="domain" description="G-protein coupled receptors family 1 profile" evidence="10">
    <location>
        <begin position="52"/>
        <end position="388"/>
    </location>
</feature>
<evidence type="ECO:0000256" key="4">
    <source>
        <dbReference type="ARBA" id="ARBA00023040"/>
    </source>
</evidence>
<dbReference type="GO" id="GO:0005886">
    <property type="term" value="C:plasma membrane"/>
    <property type="evidence" value="ECO:0007669"/>
    <property type="project" value="TreeGrafter"/>
</dbReference>
<dbReference type="PROSITE" id="PS50262">
    <property type="entry name" value="G_PROTEIN_RECEP_F1_2"/>
    <property type="match status" value="1"/>
</dbReference>
<dbReference type="STRING" id="947166.A0A1D1V6X8"/>
<keyword evidence="3 9" id="KW-1133">Transmembrane helix</keyword>